<sequence>MMWKMDSRTQELIRGEVTKEMIDILAAKAARIIQCKRTSENDRRVSGSSESSISSSPLSSSATIDDSEYYQSENKLISLRSFITNLVIKSKVHAGTLICTVEYLDRLKRKLPSGARGEYLLLIISVYINVISSFLRVGTNKVYKMRLRDAKKNENLVKIHCRYRVYMS</sequence>
<accession>A0A1R1PH29</accession>
<evidence type="ECO:0000313" key="4">
    <source>
        <dbReference type="Proteomes" id="UP000188320"/>
    </source>
</evidence>
<dbReference type="EMBL" id="LSSK01001235">
    <property type="protein sequence ID" value="OMH80281.1"/>
    <property type="molecule type" value="Genomic_DNA"/>
</dbReference>
<protein>
    <submittedName>
        <fullName evidence="3">Uncharacterized protein</fullName>
    </submittedName>
</protein>
<feature type="region of interest" description="Disordered" evidence="1">
    <location>
        <begin position="41"/>
        <end position="62"/>
    </location>
</feature>
<proteinExistence type="predicted"/>
<evidence type="ECO:0000256" key="1">
    <source>
        <dbReference type="SAM" id="MobiDB-lite"/>
    </source>
</evidence>
<comment type="caution">
    <text evidence="3">The sequence shown here is derived from an EMBL/GenBank/DDBJ whole genome shotgun (WGS) entry which is preliminary data.</text>
</comment>
<dbReference type="AlphaFoldDB" id="A0A1R1PH29"/>
<feature type="compositionally biased region" description="Low complexity" evidence="1">
    <location>
        <begin position="46"/>
        <end position="61"/>
    </location>
</feature>
<dbReference type="Gene3D" id="1.10.472.10">
    <property type="entry name" value="Cyclin-like"/>
    <property type="match status" value="1"/>
</dbReference>
<keyword evidence="2" id="KW-1133">Transmembrane helix</keyword>
<keyword evidence="2" id="KW-0472">Membrane</keyword>
<reference evidence="4" key="1">
    <citation type="submission" date="2017-01" db="EMBL/GenBank/DDBJ databases">
        <authorList>
            <person name="Wang Y."/>
            <person name="White M."/>
            <person name="Kvist S."/>
            <person name="Moncalvo J.-M."/>
        </authorList>
    </citation>
    <scope>NUCLEOTIDE SEQUENCE [LARGE SCALE GENOMIC DNA]</scope>
    <source>
        <strain evidence="4">COL-18-3</strain>
    </source>
</reference>
<organism evidence="3 4">
    <name type="scientific">Zancudomyces culisetae</name>
    <name type="common">Gut fungus</name>
    <name type="synonym">Smittium culisetae</name>
    <dbReference type="NCBI Taxonomy" id="1213189"/>
    <lineage>
        <taxon>Eukaryota</taxon>
        <taxon>Fungi</taxon>
        <taxon>Fungi incertae sedis</taxon>
        <taxon>Zoopagomycota</taxon>
        <taxon>Kickxellomycotina</taxon>
        <taxon>Harpellomycetes</taxon>
        <taxon>Harpellales</taxon>
        <taxon>Legeriomycetaceae</taxon>
        <taxon>Zancudomyces</taxon>
    </lineage>
</organism>
<evidence type="ECO:0000313" key="3">
    <source>
        <dbReference type="EMBL" id="OMH80281.1"/>
    </source>
</evidence>
<name>A0A1R1PH29_ZANCU</name>
<dbReference type="Proteomes" id="UP000188320">
    <property type="component" value="Unassembled WGS sequence"/>
</dbReference>
<feature type="transmembrane region" description="Helical" evidence="2">
    <location>
        <begin position="119"/>
        <end position="138"/>
    </location>
</feature>
<evidence type="ECO:0000256" key="2">
    <source>
        <dbReference type="SAM" id="Phobius"/>
    </source>
</evidence>
<keyword evidence="2" id="KW-0812">Transmembrane</keyword>
<gene>
    <name evidence="3" type="ORF">AX774_g6282</name>
</gene>
<keyword evidence="4" id="KW-1185">Reference proteome</keyword>
<dbReference type="OrthoDB" id="10250320at2759"/>